<feature type="transmembrane region" description="Helical" evidence="1">
    <location>
        <begin position="305"/>
        <end position="327"/>
    </location>
</feature>
<reference evidence="3 4" key="1">
    <citation type="submission" date="2016-10" db="EMBL/GenBank/DDBJ databases">
        <authorList>
            <person name="de Groot N.N."/>
        </authorList>
    </citation>
    <scope>NUCLEOTIDE SEQUENCE [LARGE SCALE GENOMIC DNA]</scope>
    <source>
        <strain evidence="3 4">DSM 20678</strain>
    </source>
</reference>
<dbReference type="Pfam" id="PF05569">
    <property type="entry name" value="Peptidase_M56"/>
    <property type="match status" value="1"/>
</dbReference>
<dbReference type="InterPro" id="IPR052173">
    <property type="entry name" value="Beta-lactam_resp_regulator"/>
</dbReference>
<feature type="transmembrane region" description="Helical" evidence="1">
    <location>
        <begin position="218"/>
        <end position="237"/>
    </location>
</feature>
<evidence type="ECO:0000313" key="4">
    <source>
        <dbReference type="Proteomes" id="UP000198577"/>
    </source>
</evidence>
<keyword evidence="1" id="KW-0812">Transmembrane</keyword>
<sequence length="632" mass="72319">MKVLQTSLSAAVLILAIVAIRTLAINKLPKKTFLIFWDIVLCRLLIPFSIPLRMRAYNGPDNISEVLAQEDIIRIVPNTSLQYNTANIVPAEVAKAPSTPSVVSPFVPNWSAFVLVWSTVAIIMASFFLVTHLRCLKKYKTALPVNGYVFNRCLREHPIRRTVQIRQLDTIAVPLTYGIWRPVILLPKIISSKDEWRLKYILAHELVHIKRFDTLRKWLLAAVLCIHWFNPLVWAMYVLANRDIELACDEAVVRAFGQTSRSSYALALIGMEEAKIGLAPLASNFNKKAIEERVISIMKTKEATVFSRVLAFILVAVMMLTFAVSLVEAEVEPKSLGLFRKAFGDHVYKYADSINEIAEESAAVVTEDCTIRLQSTIFTDHNVYAIMAVEGELPEDFSISGRIVDPIDTPRIPRWEYMLFGNMEEVGYQDGVRYFLCSATITHRLYTRPQDIDEEFIEALTPDSDYLKYESLKDCEGKTLELTLNLKGNKYILTTVVTNVFTKNIVFYPEPDLYDGYCIEEILLTPFELKIRGCSREIGEHSKSTGEYGNEWIEPHIRATIVLVDGQEINLDYDDRRLFFYQRHPISVIRNYDTSTGKFYRNWRFSRWELDLSQVVAITVNGITYRVDGQED</sequence>
<dbReference type="STRING" id="937334.SAMN05444406_1312"/>
<dbReference type="Proteomes" id="UP000198577">
    <property type="component" value="Unassembled WGS sequence"/>
</dbReference>
<dbReference type="RefSeq" id="WP_177206151.1">
    <property type="nucleotide sequence ID" value="NZ_FOXR01000031.1"/>
</dbReference>
<dbReference type="CDD" id="cd07341">
    <property type="entry name" value="M56_BlaR1_MecR1_like"/>
    <property type="match status" value="1"/>
</dbReference>
<feature type="transmembrane region" description="Helical" evidence="1">
    <location>
        <begin position="32"/>
        <end position="50"/>
    </location>
</feature>
<evidence type="ECO:0000256" key="1">
    <source>
        <dbReference type="SAM" id="Phobius"/>
    </source>
</evidence>
<name>A0A1I5XV97_9FIRM</name>
<feature type="transmembrane region" description="Helical" evidence="1">
    <location>
        <begin position="6"/>
        <end position="25"/>
    </location>
</feature>
<keyword evidence="4" id="KW-1185">Reference proteome</keyword>
<feature type="transmembrane region" description="Helical" evidence="1">
    <location>
        <begin position="110"/>
        <end position="130"/>
    </location>
</feature>
<organism evidence="3 4">
    <name type="scientific">Caldicoprobacter faecalis</name>
    <dbReference type="NCBI Taxonomy" id="937334"/>
    <lineage>
        <taxon>Bacteria</taxon>
        <taxon>Bacillati</taxon>
        <taxon>Bacillota</taxon>
        <taxon>Clostridia</taxon>
        <taxon>Caldicoprobacterales</taxon>
        <taxon>Caldicoprobacteraceae</taxon>
        <taxon>Caldicoprobacter</taxon>
    </lineage>
</organism>
<gene>
    <name evidence="3" type="ORF">SAMN05444406_1312</name>
</gene>
<evidence type="ECO:0000259" key="2">
    <source>
        <dbReference type="Pfam" id="PF05569"/>
    </source>
</evidence>
<dbReference type="PANTHER" id="PTHR34978:SF3">
    <property type="entry name" value="SLR0241 PROTEIN"/>
    <property type="match status" value="1"/>
</dbReference>
<dbReference type="EMBL" id="FOXR01000031">
    <property type="protein sequence ID" value="SFQ35647.1"/>
    <property type="molecule type" value="Genomic_DNA"/>
</dbReference>
<dbReference type="InterPro" id="IPR008756">
    <property type="entry name" value="Peptidase_M56"/>
</dbReference>
<keyword evidence="1" id="KW-0472">Membrane</keyword>
<protein>
    <submittedName>
        <fullName evidence="3">Signal transducer regulating beta-lactamase production, contains metallopeptidase domain</fullName>
    </submittedName>
</protein>
<keyword evidence="1" id="KW-1133">Transmembrane helix</keyword>
<proteinExistence type="predicted"/>
<accession>A0A1I5XV97</accession>
<dbReference type="PANTHER" id="PTHR34978">
    <property type="entry name" value="POSSIBLE SENSOR-TRANSDUCER PROTEIN BLAR"/>
    <property type="match status" value="1"/>
</dbReference>
<dbReference type="AlphaFoldDB" id="A0A1I5XV97"/>
<evidence type="ECO:0000313" key="3">
    <source>
        <dbReference type="EMBL" id="SFQ35647.1"/>
    </source>
</evidence>
<feature type="domain" description="Peptidase M56" evidence="2">
    <location>
        <begin position="2"/>
        <end position="297"/>
    </location>
</feature>